<protein>
    <submittedName>
        <fullName evidence="1">Uncharacterized protein</fullName>
    </submittedName>
</protein>
<sequence length="111" mass="12479">MHVVAANLCKFLFPLCAQNSTSRLIERRIETWGDYNCLELAANANARKFLSSVACQNSLDFTWSNGVHAHPGWVALAIILPFCLLSKRIFKFQLIEQPSKPSQQLARFTPG</sequence>
<dbReference type="EMBL" id="CAAALY010250158">
    <property type="protein sequence ID" value="VEL35584.1"/>
    <property type="molecule type" value="Genomic_DNA"/>
</dbReference>
<gene>
    <name evidence="1" type="ORF">PXEA_LOCUS29024</name>
</gene>
<organism evidence="1 2">
    <name type="scientific">Protopolystoma xenopodis</name>
    <dbReference type="NCBI Taxonomy" id="117903"/>
    <lineage>
        <taxon>Eukaryota</taxon>
        <taxon>Metazoa</taxon>
        <taxon>Spiralia</taxon>
        <taxon>Lophotrochozoa</taxon>
        <taxon>Platyhelminthes</taxon>
        <taxon>Monogenea</taxon>
        <taxon>Polyopisthocotylea</taxon>
        <taxon>Polystomatidea</taxon>
        <taxon>Polystomatidae</taxon>
        <taxon>Protopolystoma</taxon>
    </lineage>
</organism>
<name>A0A3S5B3S7_9PLAT</name>
<dbReference type="OrthoDB" id="6238217at2759"/>
<dbReference type="Proteomes" id="UP000784294">
    <property type="component" value="Unassembled WGS sequence"/>
</dbReference>
<proteinExistence type="predicted"/>
<reference evidence="1" key="1">
    <citation type="submission" date="2018-11" db="EMBL/GenBank/DDBJ databases">
        <authorList>
            <consortium name="Pathogen Informatics"/>
        </authorList>
    </citation>
    <scope>NUCLEOTIDE SEQUENCE</scope>
</reference>
<keyword evidence="2" id="KW-1185">Reference proteome</keyword>
<evidence type="ECO:0000313" key="2">
    <source>
        <dbReference type="Proteomes" id="UP000784294"/>
    </source>
</evidence>
<evidence type="ECO:0000313" key="1">
    <source>
        <dbReference type="EMBL" id="VEL35584.1"/>
    </source>
</evidence>
<dbReference type="AlphaFoldDB" id="A0A3S5B3S7"/>
<accession>A0A3S5B3S7</accession>
<comment type="caution">
    <text evidence="1">The sequence shown here is derived from an EMBL/GenBank/DDBJ whole genome shotgun (WGS) entry which is preliminary data.</text>
</comment>